<name>A0ABT0PB08_9GAMM</name>
<keyword evidence="2" id="KW-0808">Transferase</keyword>
<keyword evidence="3" id="KW-1185">Reference proteome</keyword>
<dbReference type="InterPro" id="IPR029063">
    <property type="entry name" value="SAM-dependent_MTases_sf"/>
</dbReference>
<proteinExistence type="predicted"/>
<dbReference type="GO" id="GO:0032259">
    <property type="term" value="P:methylation"/>
    <property type="evidence" value="ECO:0007669"/>
    <property type="project" value="UniProtKB-KW"/>
</dbReference>
<evidence type="ECO:0000313" key="2">
    <source>
        <dbReference type="EMBL" id="MCL6268416.1"/>
    </source>
</evidence>
<accession>A0ABT0PB08</accession>
<dbReference type="InterPro" id="IPR013216">
    <property type="entry name" value="Methyltransf_11"/>
</dbReference>
<keyword evidence="2" id="KW-0489">Methyltransferase</keyword>
<feature type="domain" description="Methyltransferase type 11" evidence="1">
    <location>
        <begin position="42"/>
        <end position="136"/>
    </location>
</feature>
<comment type="caution">
    <text evidence="2">The sequence shown here is derived from an EMBL/GenBank/DDBJ whole genome shotgun (WGS) entry which is preliminary data.</text>
</comment>
<organism evidence="2 3">
    <name type="scientific">Parendozoicomonas callyspongiae</name>
    <dbReference type="NCBI Taxonomy" id="2942213"/>
    <lineage>
        <taxon>Bacteria</taxon>
        <taxon>Pseudomonadati</taxon>
        <taxon>Pseudomonadota</taxon>
        <taxon>Gammaproteobacteria</taxon>
        <taxon>Oceanospirillales</taxon>
        <taxon>Endozoicomonadaceae</taxon>
        <taxon>Parendozoicomonas</taxon>
    </lineage>
</organism>
<dbReference type="RefSeq" id="WP_249697252.1">
    <property type="nucleotide sequence ID" value="NZ_JAMFLX010000001.1"/>
</dbReference>
<dbReference type="Proteomes" id="UP001203338">
    <property type="component" value="Unassembled WGS sequence"/>
</dbReference>
<dbReference type="EMBL" id="JAMFLX010000001">
    <property type="protein sequence ID" value="MCL6268416.1"/>
    <property type="molecule type" value="Genomic_DNA"/>
</dbReference>
<reference evidence="2 3" key="1">
    <citation type="submission" date="2022-05" db="EMBL/GenBank/DDBJ databases">
        <authorList>
            <person name="Park J.-S."/>
        </authorList>
    </citation>
    <scope>NUCLEOTIDE SEQUENCE [LARGE SCALE GENOMIC DNA]</scope>
    <source>
        <strain evidence="2 3">2012CJ34-2</strain>
    </source>
</reference>
<dbReference type="Gene3D" id="3.40.50.150">
    <property type="entry name" value="Vaccinia Virus protein VP39"/>
    <property type="match status" value="1"/>
</dbReference>
<dbReference type="Pfam" id="PF08241">
    <property type="entry name" value="Methyltransf_11"/>
    <property type="match status" value="1"/>
</dbReference>
<evidence type="ECO:0000313" key="3">
    <source>
        <dbReference type="Proteomes" id="UP001203338"/>
    </source>
</evidence>
<evidence type="ECO:0000259" key="1">
    <source>
        <dbReference type="Pfam" id="PF08241"/>
    </source>
</evidence>
<dbReference type="SUPFAM" id="SSF53335">
    <property type="entry name" value="S-adenosyl-L-methionine-dependent methyltransferases"/>
    <property type="match status" value="1"/>
</dbReference>
<dbReference type="CDD" id="cd02440">
    <property type="entry name" value="AdoMet_MTases"/>
    <property type="match status" value="1"/>
</dbReference>
<gene>
    <name evidence="2" type="ORF">M3P05_00435</name>
</gene>
<dbReference type="PANTHER" id="PTHR43591">
    <property type="entry name" value="METHYLTRANSFERASE"/>
    <property type="match status" value="1"/>
</dbReference>
<protein>
    <submittedName>
        <fullName evidence="2">Methyltransferase domain-containing protein</fullName>
    </submittedName>
</protein>
<sequence>MEFKGDLPELFTKAVEGDISYIFMRDLPALLKKHACTGNMALDYGCGTGVRLPFLKDQGFNVEGVDIEPDMLNQARQLHPEFSVTHIKSGNIPKPDNCFDLVFCSYVLLMIPTKAEMYQVMAEIYRVLKPGGVFVLLTAAENIYDHSRDWLLYEPIDYQPYPPTSGSTVKVKVRDSSLVFEDYYWTTEDYRSVFHEAGFVLEEHIQPLGYKGEYLEWKDELEYPNNSTFILRKPAA</sequence>
<dbReference type="GO" id="GO:0008168">
    <property type="term" value="F:methyltransferase activity"/>
    <property type="evidence" value="ECO:0007669"/>
    <property type="project" value="UniProtKB-KW"/>
</dbReference>